<accession>A0AAV3APB4</accession>
<dbReference type="Proteomes" id="UP001181693">
    <property type="component" value="Unassembled WGS sequence"/>
</dbReference>
<name>A0AAV3APB4_PYXAD</name>
<organism evidence="1 2">
    <name type="scientific">Pyxicephalus adspersus</name>
    <name type="common">African bullfrog</name>
    <dbReference type="NCBI Taxonomy" id="30357"/>
    <lineage>
        <taxon>Eukaryota</taxon>
        <taxon>Metazoa</taxon>
        <taxon>Chordata</taxon>
        <taxon>Craniata</taxon>
        <taxon>Vertebrata</taxon>
        <taxon>Euteleostomi</taxon>
        <taxon>Amphibia</taxon>
        <taxon>Batrachia</taxon>
        <taxon>Anura</taxon>
        <taxon>Neobatrachia</taxon>
        <taxon>Ranoidea</taxon>
        <taxon>Pyxicephalidae</taxon>
        <taxon>Pyxicephalinae</taxon>
        <taxon>Pyxicephalus</taxon>
    </lineage>
</organism>
<dbReference type="AlphaFoldDB" id="A0AAV3APB4"/>
<proteinExistence type="predicted"/>
<evidence type="ECO:0000313" key="2">
    <source>
        <dbReference type="Proteomes" id="UP001181693"/>
    </source>
</evidence>
<keyword evidence="2" id="KW-1185">Reference proteome</keyword>
<dbReference type="EMBL" id="DYDO01000004">
    <property type="protein sequence ID" value="DBA26286.1"/>
    <property type="molecule type" value="Genomic_DNA"/>
</dbReference>
<gene>
    <name evidence="1" type="ORF">GDO54_010568</name>
</gene>
<sequence>MQTVLIPNKLSPQTMQIIMCPFLQKSLVNNGGATGHISQTPRVCAPFQKLYEYVLNVLFLKYMKCKVLTIMSFKYALFAKKNIQF</sequence>
<evidence type="ECO:0000313" key="1">
    <source>
        <dbReference type="EMBL" id="DBA26286.1"/>
    </source>
</evidence>
<reference evidence="1" key="1">
    <citation type="thesis" date="2020" institute="ProQuest LLC" country="789 East Eisenhower Parkway, Ann Arbor, MI, USA">
        <title>Comparative Genomics and Chromosome Evolution.</title>
        <authorList>
            <person name="Mudd A.B."/>
        </authorList>
    </citation>
    <scope>NUCLEOTIDE SEQUENCE</scope>
    <source>
        <strain evidence="1">1538</strain>
        <tissue evidence="1">Blood</tissue>
    </source>
</reference>
<comment type="caution">
    <text evidence="1">The sequence shown here is derived from an EMBL/GenBank/DDBJ whole genome shotgun (WGS) entry which is preliminary data.</text>
</comment>
<protein>
    <submittedName>
        <fullName evidence="1">Uncharacterized protein</fullName>
    </submittedName>
</protein>